<evidence type="ECO:0000256" key="1">
    <source>
        <dbReference type="ARBA" id="ARBA00010641"/>
    </source>
</evidence>
<evidence type="ECO:0000256" key="4">
    <source>
        <dbReference type="ARBA" id="ARBA00023163"/>
    </source>
</evidence>
<dbReference type="CDD" id="cd06171">
    <property type="entry name" value="Sigma70_r4"/>
    <property type="match status" value="1"/>
</dbReference>
<dbReference type="EMBL" id="JPWF01000003">
    <property type="protein sequence ID" value="RCK38439.1"/>
    <property type="molecule type" value="Genomic_DNA"/>
</dbReference>
<dbReference type="InterPro" id="IPR039425">
    <property type="entry name" value="RNA_pol_sigma-70-like"/>
</dbReference>
<dbReference type="SUPFAM" id="SSF88659">
    <property type="entry name" value="Sigma3 and sigma4 domains of RNA polymerase sigma factors"/>
    <property type="match status" value="1"/>
</dbReference>
<evidence type="ECO:0000256" key="3">
    <source>
        <dbReference type="ARBA" id="ARBA00023082"/>
    </source>
</evidence>
<protein>
    <recommendedName>
        <fullName evidence="9">RNA polymerase subunit sigma-70</fullName>
    </recommendedName>
</protein>
<dbReference type="NCBIfam" id="TIGR02937">
    <property type="entry name" value="sigma70-ECF"/>
    <property type="match status" value="1"/>
</dbReference>
<dbReference type="GO" id="GO:0006352">
    <property type="term" value="P:DNA-templated transcription initiation"/>
    <property type="evidence" value="ECO:0007669"/>
    <property type="project" value="InterPro"/>
</dbReference>
<evidence type="ECO:0000259" key="5">
    <source>
        <dbReference type="Pfam" id="PF04542"/>
    </source>
</evidence>
<reference evidence="7 8" key="1">
    <citation type="submission" date="2014-07" db="EMBL/GenBank/DDBJ databases">
        <title>Draft genome sequence of Thalassospira profundimaris 35.</title>
        <authorList>
            <person name="Lai Q."/>
            <person name="Shao Z."/>
        </authorList>
    </citation>
    <scope>NUCLEOTIDE SEQUENCE [LARGE SCALE GENOMIC DNA]</scope>
    <source>
        <strain evidence="7 8">35</strain>
    </source>
</reference>
<proteinExistence type="inferred from homology"/>
<organism evidence="7 8">
    <name type="scientific">Thalassospira profundimaris</name>
    <dbReference type="NCBI Taxonomy" id="502049"/>
    <lineage>
        <taxon>Bacteria</taxon>
        <taxon>Pseudomonadati</taxon>
        <taxon>Pseudomonadota</taxon>
        <taxon>Alphaproteobacteria</taxon>
        <taxon>Rhodospirillales</taxon>
        <taxon>Thalassospiraceae</taxon>
        <taxon>Thalassospira</taxon>
    </lineage>
</organism>
<dbReference type="Proteomes" id="UP000253226">
    <property type="component" value="Unassembled WGS sequence"/>
</dbReference>
<dbReference type="InterPro" id="IPR013325">
    <property type="entry name" value="RNA_pol_sigma_r2"/>
</dbReference>
<dbReference type="Gene3D" id="1.10.1740.10">
    <property type="match status" value="1"/>
</dbReference>
<dbReference type="GO" id="GO:0016987">
    <property type="term" value="F:sigma factor activity"/>
    <property type="evidence" value="ECO:0007669"/>
    <property type="project" value="UniProtKB-KW"/>
</dbReference>
<dbReference type="AlphaFoldDB" id="A0A367WAY8"/>
<dbReference type="GO" id="GO:0003677">
    <property type="term" value="F:DNA binding"/>
    <property type="evidence" value="ECO:0007669"/>
    <property type="project" value="InterPro"/>
</dbReference>
<dbReference type="Pfam" id="PF08281">
    <property type="entry name" value="Sigma70_r4_2"/>
    <property type="match status" value="1"/>
</dbReference>
<dbReference type="OrthoDB" id="9794372at2"/>
<dbReference type="SUPFAM" id="SSF88946">
    <property type="entry name" value="Sigma2 domain of RNA polymerase sigma factors"/>
    <property type="match status" value="1"/>
</dbReference>
<evidence type="ECO:0000259" key="6">
    <source>
        <dbReference type="Pfam" id="PF08281"/>
    </source>
</evidence>
<dbReference type="Pfam" id="PF04542">
    <property type="entry name" value="Sigma70_r2"/>
    <property type="match status" value="1"/>
</dbReference>
<gene>
    <name evidence="7" type="ORF">TH19_06485</name>
</gene>
<dbReference type="Gene3D" id="1.10.10.10">
    <property type="entry name" value="Winged helix-like DNA-binding domain superfamily/Winged helix DNA-binding domain"/>
    <property type="match status" value="1"/>
</dbReference>
<dbReference type="InterPro" id="IPR013324">
    <property type="entry name" value="RNA_pol_sigma_r3/r4-like"/>
</dbReference>
<keyword evidence="2" id="KW-0805">Transcription regulation</keyword>
<evidence type="ECO:0000256" key="2">
    <source>
        <dbReference type="ARBA" id="ARBA00023015"/>
    </source>
</evidence>
<evidence type="ECO:0008006" key="9">
    <source>
        <dbReference type="Google" id="ProtNLM"/>
    </source>
</evidence>
<feature type="domain" description="RNA polymerase sigma factor 70 region 4 type 2" evidence="6">
    <location>
        <begin position="114"/>
        <end position="166"/>
    </location>
</feature>
<keyword evidence="3" id="KW-0731">Sigma factor</keyword>
<sequence>MLSQSGYPNNLLRAFEQERENLLRLAARRLGDLEEARDIVQDAFIRAAGASDQSIDDRPAYLRTIVINLVRDRMRRRNSAGVMVDLQQESDPLEWTAADTPSVEQVIYHRQRLEAFEKALRTLTPRSREVFILRKLHGKSHDEIASVTGLSQSAIEKHLYRALSACRDILEKLD</sequence>
<comment type="similarity">
    <text evidence="1">Belongs to the sigma-70 factor family. ECF subfamily.</text>
</comment>
<feature type="domain" description="RNA polymerase sigma-70 region 2" evidence="5">
    <location>
        <begin position="15"/>
        <end position="78"/>
    </location>
</feature>
<dbReference type="InterPro" id="IPR007627">
    <property type="entry name" value="RNA_pol_sigma70_r2"/>
</dbReference>
<dbReference type="InterPro" id="IPR013249">
    <property type="entry name" value="RNA_pol_sigma70_r4_t2"/>
</dbReference>
<comment type="caution">
    <text evidence="7">The sequence shown here is derived from an EMBL/GenBank/DDBJ whole genome shotgun (WGS) entry which is preliminary data.</text>
</comment>
<dbReference type="PANTHER" id="PTHR43133">
    <property type="entry name" value="RNA POLYMERASE ECF-TYPE SIGMA FACTO"/>
    <property type="match status" value="1"/>
</dbReference>
<name>A0A367WAY8_9PROT</name>
<keyword evidence="4" id="KW-0804">Transcription</keyword>
<dbReference type="PANTHER" id="PTHR43133:SF63">
    <property type="entry name" value="RNA POLYMERASE SIGMA FACTOR FECI-RELATED"/>
    <property type="match status" value="1"/>
</dbReference>
<dbReference type="InterPro" id="IPR036388">
    <property type="entry name" value="WH-like_DNA-bd_sf"/>
</dbReference>
<accession>A0A367WAY8</accession>
<dbReference type="InterPro" id="IPR014284">
    <property type="entry name" value="RNA_pol_sigma-70_dom"/>
</dbReference>
<evidence type="ECO:0000313" key="7">
    <source>
        <dbReference type="EMBL" id="RCK38439.1"/>
    </source>
</evidence>
<dbReference type="RefSeq" id="WP_114101474.1">
    <property type="nucleotide sequence ID" value="NZ_JPWF01000003.1"/>
</dbReference>
<evidence type="ECO:0000313" key="8">
    <source>
        <dbReference type="Proteomes" id="UP000253226"/>
    </source>
</evidence>